<dbReference type="InterPro" id="IPR023211">
    <property type="entry name" value="DNA_pol_palm_dom_sf"/>
</dbReference>
<evidence type="ECO:0000256" key="19">
    <source>
        <dbReference type="ARBA" id="ARBA00023242"/>
    </source>
</evidence>
<dbReference type="Gene3D" id="3.90.1600.10">
    <property type="entry name" value="Palm domain of DNA polymerase"/>
    <property type="match status" value="1"/>
</dbReference>
<evidence type="ECO:0000256" key="6">
    <source>
        <dbReference type="ARBA" id="ARBA00022485"/>
    </source>
</evidence>
<evidence type="ECO:0000256" key="11">
    <source>
        <dbReference type="ARBA" id="ARBA00022763"/>
    </source>
</evidence>
<dbReference type="InterPro" id="IPR017964">
    <property type="entry name" value="DNA-dir_DNA_pol_B_CS"/>
</dbReference>
<dbReference type="InterPro" id="IPR042087">
    <property type="entry name" value="DNA_pol_B_thumb"/>
</dbReference>
<gene>
    <name evidence="28" type="ORF">CKAN_00500300</name>
</gene>
<dbReference type="GO" id="GO:0008270">
    <property type="term" value="F:zinc ion binding"/>
    <property type="evidence" value="ECO:0007669"/>
    <property type="project" value="UniProtKB-KW"/>
</dbReference>
<evidence type="ECO:0000256" key="4">
    <source>
        <dbReference type="ARBA" id="ARBA00012417"/>
    </source>
</evidence>
<dbReference type="InterPro" id="IPR012337">
    <property type="entry name" value="RNaseH-like_sf"/>
</dbReference>
<dbReference type="Gene3D" id="1.10.287.690">
    <property type="entry name" value="Helix hairpin bin"/>
    <property type="match status" value="1"/>
</dbReference>
<evidence type="ECO:0000256" key="8">
    <source>
        <dbReference type="ARBA" id="ARBA00022695"/>
    </source>
</evidence>
<comment type="caution">
    <text evidence="28">The sequence shown here is derived from an EMBL/GenBank/DDBJ whole genome shotgun (WGS) entry which is preliminary data.</text>
</comment>
<dbReference type="InterPro" id="IPR043502">
    <property type="entry name" value="DNA/RNA_pol_sf"/>
</dbReference>
<keyword evidence="6" id="KW-0004">4Fe-4S</keyword>
<feature type="region of interest" description="Disordered" evidence="22">
    <location>
        <begin position="1923"/>
        <end position="1942"/>
    </location>
</feature>
<dbReference type="SMART" id="SM00486">
    <property type="entry name" value="POLBc"/>
    <property type="match status" value="1"/>
</dbReference>
<evidence type="ECO:0000256" key="16">
    <source>
        <dbReference type="ARBA" id="ARBA00023014"/>
    </source>
</evidence>
<keyword evidence="13" id="KW-0862">Zinc</keyword>
<dbReference type="GO" id="GO:0003677">
    <property type="term" value="F:DNA binding"/>
    <property type="evidence" value="ECO:0007669"/>
    <property type="project" value="UniProtKB-KW"/>
</dbReference>
<dbReference type="GO" id="GO:0016035">
    <property type="term" value="C:zeta DNA polymerase complex"/>
    <property type="evidence" value="ECO:0007669"/>
    <property type="project" value="InterPro"/>
</dbReference>
<dbReference type="FunFam" id="3.30.420.10:FF:000082">
    <property type="entry name" value="DNA polymerase"/>
    <property type="match status" value="1"/>
</dbReference>
<dbReference type="OrthoDB" id="2414538at2759"/>
<dbReference type="STRING" id="337451.A0A3S4NFJ1"/>
<dbReference type="InterPro" id="IPR056447">
    <property type="entry name" value="REV3_N"/>
</dbReference>
<dbReference type="FunFam" id="1.10.132.60:FF:000007">
    <property type="entry name" value="DNA polymerase"/>
    <property type="match status" value="1"/>
</dbReference>
<evidence type="ECO:0000313" key="29">
    <source>
        <dbReference type="Proteomes" id="UP000283530"/>
    </source>
</evidence>
<keyword evidence="29" id="KW-1185">Reference proteome</keyword>
<dbReference type="InterPro" id="IPR006133">
    <property type="entry name" value="DNA-dir_DNA_pol_B_exonuc"/>
</dbReference>
<dbReference type="PROSITE" id="PS00116">
    <property type="entry name" value="DNA_POLYMERASE_B"/>
    <property type="match status" value="1"/>
</dbReference>
<evidence type="ECO:0000256" key="14">
    <source>
        <dbReference type="ARBA" id="ARBA00022932"/>
    </source>
</evidence>
<feature type="domain" description="DNA-directed DNA polymerase family B multifunctional" evidence="23">
    <location>
        <begin position="1453"/>
        <end position="1898"/>
    </location>
</feature>
<dbReference type="GO" id="GO:0003887">
    <property type="term" value="F:DNA-directed DNA polymerase activity"/>
    <property type="evidence" value="ECO:0007669"/>
    <property type="project" value="UniProtKB-KW"/>
</dbReference>
<dbReference type="InterPro" id="IPR025687">
    <property type="entry name" value="Znf-C4pol"/>
</dbReference>
<feature type="region of interest" description="Disordered" evidence="22">
    <location>
        <begin position="435"/>
        <end position="455"/>
    </location>
</feature>
<protein>
    <recommendedName>
        <fullName evidence="5">DNA polymerase zeta catalytic subunit</fullName>
        <ecNumber evidence="4">2.7.7.7</ecNumber>
    </recommendedName>
</protein>
<evidence type="ECO:0000256" key="18">
    <source>
        <dbReference type="ARBA" id="ARBA00023204"/>
    </source>
</evidence>
<dbReference type="SUPFAM" id="SSF53098">
    <property type="entry name" value="Ribonuclease H-like"/>
    <property type="match status" value="1"/>
</dbReference>
<dbReference type="GO" id="GO:0005634">
    <property type="term" value="C:nucleus"/>
    <property type="evidence" value="ECO:0007669"/>
    <property type="project" value="UniProtKB-SubCell"/>
</dbReference>
<evidence type="ECO:0000256" key="10">
    <source>
        <dbReference type="ARBA" id="ARBA00022723"/>
    </source>
</evidence>
<dbReference type="GO" id="GO:0042276">
    <property type="term" value="P:error-prone translesion synthesis"/>
    <property type="evidence" value="ECO:0007669"/>
    <property type="project" value="TreeGrafter"/>
</dbReference>
<evidence type="ECO:0000259" key="26">
    <source>
        <dbReference type="Pfam" id="PF24055"/>
    </source>
</evidence>
<feature type="compositionally biased region" description="Basic and acidic residues" evidence="22">
    <location>
        <begin position="1121"/>
        <end position="1151"/>
    </location>
</feature>
<dbReference type="EC" id="2.7.7.7" evidence="4"/>
<dbReference type="GO" id="GO:0000724">
    <property type="term" value="P:double-strand break repair via homologous recombination"/>
    <property type="evidence" value="ECO:0007669"/>
    <property type="project" value="TreeGrafter"/>
</dbReference>
<evidence type="ECO:0000259" key="25">
    <source>
        <dbReference type="Pfam" id="PF14260"/>
    </source>
</evidence>
<comment type="subunit">
    <text evidence="21">Forms DNA polymerase zeta with REV7.</text>
</comment>
<evidence type="ECO:0000313" key="28">
    <source>
        <dbReference type="EMBL" id="RWR76556.1"/>
    </source>
</evidence>
<dbReference type="Proteomes" id="UP000283530">
    <property type="component" value="Unassembled WGS sequence"/>
</dbReference>
<keyword evidence="15" id="KW-0408">Iron</keyword>
<feature type="domain" description="DNA polymerase zeta catalytic subunit N-terminal" evidence="27">
    <location>
        <begin position="10"/>
        <end position="63"/>
    </location>
</feature>
<keyword evidence="7" id="KW-0808">Transferase</keyword>
<evidence type="ECO:0000256" key="21">
    <source>
        <dbReference type="ARBA" id="ARBA00066055"/>
    </source>
</evidence>
<proteinExistence type="inferred from homology"/>
<feature type="domain" description="DNA-directed DNA polymerase family B exonuclease" evidence="24">
    <location>
        <begin position="1183"/>
        <end position="1313"/>
    </location>
</feature>
<dbReference type="InterPro" id="IPR036397">
    <property type="entry name" value="RNaseH_sf"/>
</dbReference>
<evidence type="ECO:0000259" key="23">
    <source>
        <dbReference type="Pfam" id="PF00136"/>
    </source>
</evidence>
<comment type="cofactor">
    <cofactor evidence="1">
        <name>[4Fe-4S] cluster</name>
        <dbReference type="ChEBI" id="CHEBI:49883"/>
    </cofactor>
</comment>
<evidence type="ECO:0000256" key="7">
    <source>
        <dbReference type="ARBA" id="ARBA00022679"/>
    </source>
</evidence>
<dbReference type="Pfam" id="PF03104">
    <property type="entry name" value="DNA_pol_B_exo1"/>
    <property type="match status" value="1"/>
</dbReference>
<dbReference type="CDD" id="cd05534">
    <property type="entry name" value="POLBc_zeta"/>
    <property type="match status" value="1"/>
</dbReference>
<evidence type="ECO:0000256" key="22">
    <source>
        <dbReference type="SAM" id="MobiDB-lite"/>
    </source>
</evidence>
<dbReference type="GO" id="GO:0000166">
    <property type="term" value="F:nucleotide binding"/>
    <property type="evidence" value="ECO:0007669"/>
    <property type="project" value="InterPro"/>
</dbReference>
<feature type="domain" description="DNA polymerase delta/zeta catalytic subunit N-terminal" evidence="26">
    <location>
        <begin position="71"/>
        <end position="98"/>
    </location>
</feature>
<feature type="domain" description="C4-type zinc-finger of DNA polymerase delta" evidence="25">
    <location>
        <begin position="1959"/>
        <end position="2032"/>
    </location>
</feature>
<evidence type="ECO:0000256" key="2">
    <source>
        <dbReference type="ARBA" id="ARBA00004123"/>
    </source>
</evidence>
<keyword evidence="11" id="KW-0227">DNA damage</keyword>
<keyword evidence="9" id="KW-0235">DNA replication</keyword>
<feature type="compositionally biased region" description="Basic and acidic residues" evidence="22">
    <location>
        <begin position="1924"/>
        <end position="1937"/>
    </location>
</feature>
<evidence type="ECO:0000256" key="3">
    <source>
        <dbReference type="ARBA" id="ARBA00005755"/>
    </source>
</evidence>
<dbReference type="InterPro" id="IPR006134">
    <property type="entry name" value="DNA-dir_DNA_pol_B_multi_dom"/>
</dbReference>
<dbReference type="PRINTS" id="PR00106">
    <property type="entry name" value="DNAPOLB"/>
</dbReference>
<dbReference type="Gene3D" id="1.10.132.60">
    <property type="entry name" value="DNA polymerase family B, C-terminal domain"/>
    <property type="match status" value="1"/>
</dbReference>
<comment type="subcellular location">
    <subcellularLocation>
        <location evidence="2">Nucleus</location>
    </subcellularLocation>
</comment>
<dbReference type="PANTHER" id="PTHR45812:SF1">
    <property type="entry name" value="DNA POLYMERASE ZETA CATALYTIC SUBUNIT"/>
    <property type="match status" value="1"/>
</dbReference>
<dbReference type="GO" id="GO:0006260">
    <property type="term" value="P:DNA replication"/>
    <property type="evidence" value="ECO:0007669"/>
    <property type="project" value="UniProtKB-KW"/>
</dbReference>
<dbReference type="InterPro" id="IPR006172">
    <property type="entry name" value="DNA-dir_DNA_pol_B"/>
</dbReference>
<dbReference type="FunFam" id="1.10.287.690:FF:000002">
    <property type="entry name" value="DNA polymerase zeta"/>
    <property type="match status" value="1"/>
</dbReference>
<evidence type="ECO:0000256" key="9">
    <source>
        <dbReference type="ARBA" id="ARBA00022705"/>
    </source>
</evidence>
<keyword evidence="12" id="KW-0863">Zinc-finger</keyword>
<dbReference type="Pfam" id="PF24065">
    <property type="entry name" value="REV3_N"/>
    <property type="match status" value="1"/>
</dbReference>
<keyword evidence="18" id="KW-0234">DNA repair</keyword>
<organism evidence="28 29">
    <name type="scientific">Cinnamomum micranthum f. kanehirae</name>
    <dbReference type="NCBI Taxonomy" id="337451"/>
    <lineage>
        <taxon>Eukaryota</taxon>
        <taxon>Viridiplantae</taxon>
        <taxon>Streptophyta</taxon>
        <taxon>Embryophyta</taxon>
        <taxon>Tracheophyta</taxon>
        <taxon>Spermatophyta</taxon>
        <taxon>Magnoliopsida</taxon>
        <taxon>Magnoliidae</taxon>
        <taxon>Laurales</taxon>
        <taxon>Lauraceae</taxon>
        <taxon>Cinnamomum</taxon>
    </lineage>
</organism>
<feature type="region of interest" description="Disordered" evidence="22">
    <location>
        <begin position="480"/>
        <end position="510"/>
    </location>
</feature>
<evidence type="ECO:0000256" key="5">
    <source>
        <dbReference type="ARBA" id="ARBA00021589"/>
    </source>
</evidence>
<evidence type="ECO:0000256" key="13">
    <source>
        <dbReference type="ARBA" id="ARBA00022833"/>
    </source>
</evidence>
<reference evidence="28 29" key="1">
    <citation type="journal article" date="2019" name="Nat. Plants">
        <title>Stout camphor tree genome fills gaps in understanding of flowering plant genome evolution.</title>
        <authorList>
            <person name="Chaw S.M."/>
            <person name="Liu Y.C."/>
            <person name="Wu Y.W."/>
            <person name="Wang H.Y."/>
            <person name="Lin C.I."/>
            <person name="Wu C.S."/>
            <person name="Ke H.M."/>
            <person name="Chang L.Y."/>
            <person name="Hsu C.Y."/>
            <person name="Yang H.T."/>
            <person name="Sudianto E."/>
            <person name="Hsu M.H."/>
            <person name="Wu K.P."/>
            <person name="Wang L.N."/>
            <person name="Leebens-Mack J.H."/>
            <person name="Tsai I.J."/>
        </authorList>
    </citation>
    <scope>NUCLEOTIDE SEQUENCE [LARGE SCALE GENOMIC DNA]</scope>
    <source>
        <strain evidence="29">cv. Chaw 1501</strain>
        <tissue evidence="28">Young leaves</tissue>
    </source>
</reference>
<feature type="region of interest" description="Disordered" evidence="22">
    <location>
        <begin position="1093"/>
        <end position="1161"/>
    </location>
</feature>
<accession>A0A3S4NFJ1</accession>
<keyword evidence="16" id="KW-0411">Iron-sulfur</keyword>
<sequence length="2060" mass="229319">MSSQSDPNPFSIRIVSMDYYIAPPIPDIDICYSAFQGGGVAEVPVIRIYGSTLAGQKTCLHVHRLKAFGGSKKQHVHGCSLVRARKFYGFHSSEELFVDYNLYGMGLIHLSKVKFRHPLPVDFIPPSNSTSDACQDPAVWLSSSIPTGWMWPCPAIGPDNSLDQGVHLFRRQSTCELEVDSTVDEILNQQFKMDTSLSQIESGVKMVQSLVPIWEEEYERTGVHDAVKSPDPNKPPPEYVLRTFSHGFGFEDAFLDLCAEAHNSPHQVTPQEEGDNFVKSIRSLTDVSDLHKLEAHAGSSIFHGEPKYQYMERKNDSTLPQGSFPKTGDDVISLEHRDGFNGPAPIIEEMLSTGTIETSITKGVDSEALGLLRWLASSQAREDIITDDELVHEAILSPLLPTTIEKALERAHLEYESESQQECQDILDSVVGKEETTCFPDQGPSARTSSEDMIPQVDGSCGNPFISHRDDSLEMETNNDVQRPSLHTPALDTGSGLNKQKKNQPLWGSLPFSTRKKVHDDSESAYISSTEISSNEVKIDIGAHTSAGNEVEKRYDGLVINRSSGEGDFSGLKEGKILSECSLRDLMRRKRCHRAESSEHGSQRVKKVVYTKGQKEEMPSPEHPACHNVEHAIIHHGTSHVKPSTSDICRTVKEIKPGATTSRLGACFGGFRPRSTSCDTFKYGKLPFQLSTGCSLQANVFSNEHFGSEGGRDGENIGASVESESFAITGVPQLYDEPVGIPDTFNSDQPDTMTCTAVGECCKVESDWSSCKLATSDGYIQKMDLAVTGRVLKFDDDDDNQTVDDGLVKMETIPHSCLTTIPGEDARLVKDNYVDNDDNGVSVAVEGVLQIEEHVKTSASVNADILQIEKYTTGRADTMQTFSSGLDLATVVNKEKYPMEYIELTFTKKPPIDLTDWISIDTSSTPAVYGHSFLEIRDSLDGRPGEGSDGDDLPTFLANNCEEAKESRHISSKSSWGHDHCQEPVLGVPTHYQNDGSFLYLLTPALFPPSLECVHQWILQSSEKSGMDVPIGTPRENLHEALMRPSSPKYSDVLGVNCCTYERSPNEQQNVHGIFSSYPKYPQGSFGDVHDGFLPGPDSGPNAKPDLDKSIHENNGSIRAEFNRHRTDRMPTEPQNDRKNAKEKGCAENQHELSQISGPGIKSDLTPLSQTGFRDPASVGAGQQLTLLSIEVQAESRGDLRPDPRFDAINIIVLAFQEDNNHVREVYLLLRCNERKSCQRNLDGIFGCKVLSTSEEKLLFDHFMKIICSFDPDILMGWEIQGGSLGFLAERAAHLGIGLLRKISRTPLFETKADTNDSTNPEKGMLDNVLPDAFVSDSVVLEDEIIEDEWGRTHASGVHVGGRIVLNIWRIMRSEIKLNMYTVEAVAEAVLRRKVPSFPFRVLTQWFSSGPTRARFQCIEHIIERAKLNLEIINQLDLINRTSELARVFGIDFFSVLARGSQYRVESMFLRLAHSQNYLALSPGSQKVASQPAMECLPLVMEPESGFYADPVVVLDFQSLYPSMIIAYNLCFCTCLGNVASSKANILGVSSYSPDPHVLADLKDQILLTPNGVMYVPSKVRKGVLPRLLEEILSTRIMVKQAMKKLMPQQRVLHRILDARQLALKLIANVTYGYTAAGFSGRMPCAELADSIVQCGRRTLENAISYVNTYDKWKARVIYGDTDSMFVLLKGRTVAESFKIGQEIASAITAMNPNPVMLKMEKVYHPCVLLTKKRYVGYSYESPDQSIPVFDAKGIETVRRDTCAAVAKTLEQSLRILFEHHETSYVKEYLQRQWTRILCERVSLQDFVFSKEVRLGTYRASSLPPAALVATKAMKADPRAEPRYGERIPYVVIHGEPGARLVDMVVDPLDLLEINSPYRLNDLYYINKQIIPALQRVFGLLGADLSKWFSEMPRPVRPSLAKRNFYEPKSDSDDSRHGISRKASTSRTRIDYYYLSQHCILCGELVQASTYLCDSCSKKRPVVAAAIIGKTSKLERDIQHLCAICRQCGGGDWIVERGVKCKSLACSIFYERRKVQKELRSVSAVATETGFYPRCQVEWF</sequence>
<evidence type="ECO:0000259" key="27">
    <source>
        <dbReference type="Pfam" id="PF24065"/>
    </source>
</evidence>
<dbReference type="Pfam" id="PF00136">
    <property type="entry name" value="DNA_pol_B"/>
    <property type="match status" value="1"/>
</dbReference>
<name>A0A3S4NFJ1_9MAGN</name>
<evidence type="ECO:0000259" key="24">
    <source>
        <dbReference type="Pfam" id="PF03104"/>
    </source>
</evidence>
<evidence type="ECO:0000256" key="1">
    <source>
        <dbReference type="ARBA" id="ARBA00001966"/>
    </source>
</evidence>
<keyword evidence="8" id="KW-0548">Nucleotidyltransferase</keyword>
<evidence type="ECO:0000256" key="12">
    <source>
        <dbReference type="ARBA" id="ARBA00022771"/>
    </source>
</evidence>
<keyword evidence="17" id="KW-0238">DNA-binding</keyword>
<comment type="catalytic activity">
    <reaction evidence="20">
        <text>DNA(n) + a 2'-deoxyribonucleoside 5'-triphosphate = DNA(n+1) + diphosphate</text>
        <dbReference type="Rhea" id="RHEA:22508"/>
        <dbReference type="Rhea" id="RHEA-COMP:17339"/>
        <dbReference type="Rhea" id="RHEA-COMP:17340"/>
        <dbReference type="ChEBI" id="CHEBI:33019"/>
        <dbReference type="ChEBI" id="CHEBI:61560"/>
        <dbReference type="ChEBI" id="CHEBI:173112"/>
        <dbReference type="EC" id="2.7.7.7"/>
    </reaction>
</comment>
<keyword evidence="14 28" id="KW-0239">DNA-directed DNA polymerase</keyword>
<dbReference type="InterPro" id="IPR030559">
    <property type="entry name" value="PolZ_Rev3"/>
</dbReference>
<keyword evidence="19" id="KW-0539">Nucleus</keyword>
<dbReference type="PANTHER" id="PTHR45812">
    <property type="entry name" value="DNA POLYMERASE ZETA CATALYTIC SUBUNIT"/>
    <property type="match status" value="1"/>
</dbReference>
<evidence type="ECO:0000256" key="20">
    <source>
        <dbReference type="ARBA" id="ARBA00049244"/>
    </source>
</evidence>
<dbReference type="EMBL" id="QPKB01000002">
    <property type="protein sequence ID" value="RWR76556.1"/>
    <property type="molecule type" value="Genomic_DNA"/>
</dbReference>
<dbReference type="SUPFAM" id="SSF56672">
    <property type="entry name" value="DNA/RNA polymerases"/>
    <property type="match status" value="1"/>
</dbReference>
<dbReference type="Gene3D" id="3.30.420.10">
    <property type="entry name" value="Ribonuclease H-like superfamily/Ribonuclease H"/>
    <property type="match status" value="1"/>
</dbReference>
<dbReference type="GO" id="GO:0051539">
    <property type="term" value="F:4 iron, 4 sulfur cluster binding"/>
    <property type="evidence" value="ECO:0007669"/>
    <property type="project" value="UniProtKB-KW"/>
</dbReference>
<dbReference type="Pfam" id="PF14260">
    <property type="entry name" value="zf-C4pol"/>
    <property type="match status" value="1"/>
</dbReference>
<dbReference type="CDD" id="cd05778">
    <property type="entry name" value="DNA_polB_zeta_exo"/>
    <property type="match status" value="1"/>
</dbReference>
<keyword evidence="10" id="KW-0479">Metal-binding</keyword>
<dbReference type="Pfam" id="PF24055">
    <property type="entry name" value="POL3_N"/>
    <property type="match status" value="1"/>
</dbReference>
<evidence type="ECO:0000256" key="17">
    <source>
        <dbReference type="ARBA" id="ARBA00023125"/>
    </source>
</evidence>
<comment type="similarity">
    <text evidence="3">Belongs to the DNA polymerase type-B family.</text>
</comment>
<dbReference type="InterPro" id="IPR056435">
    <property type="entry name" value="DPOD/Z_N"/>
</dbReference>
<evidence type="ECO:0000256" key="15">
    <source>
        <dbReference type="ARBA" id="ARBA00023004"/>
    </source>
</evidence>